<sequence>MKEPGGRKSYRRSRSKSNSLSITKISKVDSMKKMVDIKMTGKIVFACLIFGLVPLVLTGFVIWSATGDSVQRIADGYRITAETIGDKIDRNLFERYGDVQAFGLNQVVLQRDNWYQNDEDNPIVQAMDKYVDTYDIYFLTMLVDLDGKVIAVNSRDSEGNAIDTSKIYEQNFADEPWFKDVLAGNYYESQDGTTTGTVVEHFHVDENVKQVYGEDGYALGFAAPVRDGAGNVIAAWKNVAKFRLVEEIVWATYQDLKSRGCESAEITLLDEAGNVIIDCDPMANGTEEIVRNPDVIGQLNLVANNTESASRVTTGESGATADSYHADKGVWQVAGFAPLRGALGFPGMKWSVLVRVPADEALASAYGPLYAWGVFLGIALVTIPIASYFFARSFVKPIHRTIAMLKDVAEGDGDLTKRLDASRRDEIGDLARWFNKFIGQIQGIVVEIASDSEVLTEGSNRLVSTAKKLSSDTENSKLRSAGVSSAAEELATNMKNMAASSTQMSSGINSVVSAVDEMTTTISEIAKHAESSAQVAGEATKITRTSNEKISLLGNAANEIGRVIEVIQDIAEQTNLLALNATIEAARAGEAGKGFAVVATEVKELAKQTASATEDIRQRIENIQSSTVDAVESIAEIGGVIENVNQLASTIASAVEEQSITTKSISHDISETACAADVVARGIDQSAEASSEITKHISEIDRILIESAKDAGVSRQSGEEFARLSEGLRRIVSRFETGQKEITHVEQLTVSA</sequence>
<keyword evidence="4" id="KW-1133">Transmembrane helix</keyword>
<dbReference type="PANTHER" id="PTHR32089">
    <property type="entry name" value="METHYL-ACCEPTING CHEMOTAXIS PROTEIN MCPB"/>
    <property type="match status" value="1"/>
</dbReference>
<feature type="domain" description="HAMP" evidence="6">
    <location>
        <begin position="392"/>
        <end position="446"/>
    </location>
</feature>
<dbReference type="PANTHER" id="PTHR32089:SF112">
    <property type="entry name" value="LYSOZYME-LIKE PROTEIN-RELATED"/>
    <property type="match status" value="1"/>
</dbReference>
<keyword evidence="4" id="KW-0812">Transmembrane</keyword>
<gene>
    <name evidence="7" type="ORF">DTL42_11200</name>
</gene>
<dbReference type="PROSITE" id="PS50885">
    <property type="entry name" value="HAMP"/>
    <property type="match status" value="1"/>
</dbReference>
<evidence type="ECO:0000256" key="2">
    <source>
        <dbReference type="ARBA" id="ARBA00029447"/>
    </source>
</evidence>
<name>A0A368KS42_9BACT</name>
<dbReference type="GO" id="GO:0016020">
    <property type="term" value="C:membrane"/>
    <property type="evidence" value="ECO:0007669"/>
    <property type="project" value="InterPro"/>
</dbReference>
<dbReference type="CDD" id="cd11386">
    <property type="entry name" value="MCP_signal"/>
    <property type="match status" value="1"/>
</dbReference>
<dbReference type="Pfam" id="PF00015">
    <property type="entry name" value="MCPsignal"/>
    <property type="match status" value="1"/>
</dbReference>
<comment type="caution">
    <text evidence="7">The sequence shown here is derived from an EMBL/GenBank/DDBJ whole genome shotgun (WGS) entry which is preliminary data.</text>
</comment>
<reference evidence="7 8" key="1">
    <citation type="submission" date="2018-07" db="EMBL/GenBank/DDBJ databases">
        <title>Comparative genomes isolates from brazilian mangrove.</title>
        <authorList>
            <person name="De Araujo J.E."/>
            <person name="Taketani R.G."/>
            <person name="Silva M.C.P."/>
            <person name="Lourenco M.V."/>
            <person name="Oliveira V.M."/>
            <person name="Andreote F.D."/>
        </authorList>
    </citation>
    <scope>NUCLEOTIDE SEQUENCE [LARGE SCALE GENOMIC DNA]</scope>
    <source>
        <strain evidence="7 8">HEX PRIS-MGV</strain>
    </source>
</reference>
<dbReference type="InterPro" id="IPR003660">
    <property type="entry name" value="HAMP_dom"/>
</dbReference>
<feature type="transmembrane region" description="Helical" evidence="4">
    <location>
        <begin position="369"/>
        <end position="391"/>
    </location>
</feature>
<evidence type="ECO:0000256" key="4">
    <source>
        <dbReference type="SAM" id="Phobius"/>
    </source>
</evidence>
<evidence type="ECO:0000259" key="5">
    <source>
        <dbReference type="PROSITE" id="PS50111"/>
    </source>
</evidence>
<dbReference type="SUPFAM" id="SSF58104">
    <property type="entry name" value="Methyl-accepting chemotaxis protein (MCP) signaling domain"/>
    <property type="match status" value="1"/>
</dbReference>
<dbReference type="Gene3D" id="1.10.287.950">
    <property type="entry name" value="Methyl-accepting chemotaxis protein"/>
    <property type="match status" value="1"/>
</dbReference>
<dbReference type="AlphaFoldDB" id="A0A368KS42"/>
<evidence type="ECO:0000256" key="1">
    <source>
        <dbReference type="ARBA" id="ARBA00023224"/>
    </source>
</evidence>
<dbReference type="EMBL" id="QPEX01000019">
    <property type="protein sequence ID" value="RCS50659.1"/>
    <property type="molecule type" value="Genomic_DNA"/>
</dbReference>
<dbReference type="SMART" id="SM00283">
    <property type="entry name" value="MA"/>
    <property type="match status" value="1"/>
</dbReference>
<dbReference type="SMART" id="SM00304">
    <property type="entry name" value="HAMP"/>
    <property type="match status" value="2"/>
</dbReference>
<evidence type="ECO:0000313" key="8">
    <source>
        <dbReference type="Proteomes" id="UP000253562"/>
    </source>
</evidence>
<proteinExistence type="inferred from homology"/>
<dbReference type="Gene3D" id="3.30.450.20">
    <property type="entry name" value="PAS domain"/>
    <property type="match status" value="1"/>
</dbReference>
<evidence type="ECO:0000256" key="3">
    <source>
        <dbReference type="PROSITE-ProRule" id="PRU00284"/>
    </source>
</evidence>
<organism evidence="7 8">
    <name type="scientific">Bremerella cremea</name>
    <dbReference type="NCBI Taxonomy" id="1031537"/>
    <lineage>
        <taxon>Bacteria</taxon>
        <taxon>Pseudomonadati</taxon>
        <taxon>Planctomycetota</taxon>
        <taxon>Planctomycetia</taxon>
        <taxon>Pirellulales</taxon>
        <taxon>Pirellulaceae</taxon>
        <taxon>Bremerella</taxon>
    </lineage>
</organism>
<comment type="similarity">
    <text evidence="2">Belongs to the methyl-accepting chemotaxis (MCP) protein family.</text>
</comment>
<dbReference type="Proteomes" id="UP000253562">
    <property type="component" value="Unassembled WGS sequence"/>
</dbReference>
<feature type="domain" description="Methyl-accepting transducer" evidence="5">
    <location>
        <begin position="479"/>
        <end position="701"/>
    </location>
</feature>
<evidence type="ECO:0000259" key="6">
    <source>
        <dbReference type="PROSITE" id="PS50885"/>
    </source>
</evidence>
<keyword evidence="4" id="KW-0472">Membrane</keyword>
<accession>A0A368KS42</accession>
<dbReference type="InterPro" id="IPR004089">
    <property type="entry name" value="MCPsignal_dom"/>
</dbReference>
<dbReference type="PROSITE" id="PS50111">
    <property type="entry name" value="CHEMOTAXIS_TRANSDUC_2"/>
    <property type="match status" value="1"/>
</dbReference>
<keyword evidence="1 3" id="KW-0807">Transducer</keyword>
<protein>
    <submittedName>
        <fullName evidence="7">Methyl-accepting chemotaxis protein</fullName>
    </submittedName>
</protein>
<dbReference type="CDD" id="cd06225">
    <property type="entry name" value="HAMP"/>
    <property type="match status" value="1"/>
</dbReference>
<dbReference type="GO" id="GO:0007165">
    <property type="term" value="P:signal transduction"/>
    <property type="evidence" value="ECO:0007669"/>
    <property type="project" value="UniProtKB-KW"/>
</dbReference>
<dbReference type="Pfam" id="PF00672">
    <property type="entry name" value="HAMP"/>
    <property type="match status" value="1"/>
</dbReference>
<evidence type="ECO:0000313" key="7">
    <source>
        <dbReference type="EMBL" id="RCS50659.1"/>
    </source>
</evidence>